<evidence type="ECO:0000313" key="3">
    <source>
        <dbReference type="Proteomes" id="UP001143328"/>
    </source>
</evidence>
<sequence length="106" mass="11443">MRMFLSALLFLTLLTGCASVLDQPTVALATDKSPEEFAGCVMPKLEAQALNPSLSQGQRHYRISLTSAVAADKVIDAYKASVGSKVFVYERTVLAAEFEQAARDCV</sequence>
<dbReference type="RefSeq" id="WP_271196581.1">
    <property type="nucleotide sequence ID" value="NZ_BSFN01000010.1"/>
</dbReference>
<keyword evidence="3" id="KW-1185">Reference proteome</keyword>
<dbReference type="PROSITE" id="PS51257">
    <property type="entry name" value="PROKAR_LIPOPROTEIN"/>
    <property type="match status" value="1"/>
</dbReference>
<gene>
    <name evidence="2" type="ORF">GCM10017655_34550</name>
</gene>
<dbReference type="EMBL" id="BSFN01000010">
    <property type="protein sequence ID" value="GLK90392.1"/>
    <property type="molecule type" value="Genomic_DNA"/>
</dbReference>
<keyword evidence="1" id="KW-0732">Signal</keyword>
<protein>
    <recommendedName>
        <fullName evidence="4">Lipoprotein</fullName>
    </recommendedName>
</protein>
<comment type="caution">
    <text evidence="2">The sequence shown here is derived from an EMBL/GenBank/DDBJ whole genome shotgun (WGS) entry which is preliminary data.</text>
</comment>
<reference evidence="2" key="1">
    <citation type="journal article" date="2014" name="Int. J. Syst. Evol. Microbiol.">
        <title>Complete genome sequence of Corynebacterium casei LMG S-19264T (=DSM 44701T), isolated from a smear-ripened cheese.</title>
        <authorList>
            <consortium name="US DOE Joint Genome Institute (JGI-PGF)"/>
            <person name="Walter F."/>
            <person name="Albersmeier A."/>
            <person name="Kalinowski J."/>
            <person name="Ruckert C."/>
        </authorList>
    </citation>
    <scope>NUCLEOTIDE SEQUENCE</scope>
    <source>
        <strain evidence="2">VKM B-2935</strain>
    </source>
</reference>
<reference evidence="2" key="2">
    <citation type="submission" date="2023-01" db="EMBL/GenBank/DDBJ databases">
        <authorList>
            <person name="Sun Q."/>
            <person name="Evtushenko L."/>
        </authorList>
    </citation>
    <scope>NUCLEOTIDE SEQUENCE</scope>
    <source>
        <strain evidence="2">VKM B-2935</strain>
    </source>
</reference>
<name>A0A9W6K7T7_9PSED</name>
<feature type="signal peptide" evidence="1">
    <location>
        <begin position="1"/>
        <end position="29"/>
    </location>
</feature>
<dbReference type="AlphaFoldDB" id="A0A9W6K7T7"/>
<evidence type="ECO:0000256" key="1">
    <source>
        <dbReference type="SAM" id="SignalP"/>
    </source>
</evidence>
<dbReference type="Proteomes" id="UP001143328">
    <property type="component" value="Unassembled WGS sequence"/>
</dbReference>
<feature type="chain" id="PRO_5040838702" description="Lipoprotein" evidence="1">
    <location>
        <begin position="30"/>
        <end position="106"/>
    </location>
</feature>
<accession>A0A9W6K7T7</accession>
<evidence type="ECO:0008006" key="4">
    <source>
        <dbReference type="Google" id="ProtNLM"/>
    </source>
</evidence>
<organism evidence="2 3">
    <name type="scientific">Pseudomonas turukhanskensis</name>
    <dbReference type="NCBI Taxonomy" id="1806536"/>
    <lineage>
        <taxon>Bacteria</taxon>
        <taxon>Pseudomonadati</taxon>
        <taxon>Pseudomonadota</taxon>
        <taxon>Gammaproteobacteria</taxon>
        <taxon>Pseudomonadales</taxon>
        <taxon>Pseudomonadaceae</taxon>
        <taxon>Pseudomonas</taxon>
    </lineage>
</organism>
<proteinExistence type="predicted"/>
<evidence type="ECO:0000313" key="2">
    <source>
        <dbReference type="EMBL" id="GLK90392.1"/>
    </source>
</evidence>